<evidence type="ECO:0000256" key="6">
    <source>
        <dbReference type="SAM" id="Phobius"/>
    </source>
</evidence>
<gene>
    <name evidence="8" type="ORF">FHS68_003193</name>
</gene>
<evidence type="ECO:0000313" key="8">
    <source>
        <dbReference type="EMBL" id="NIJ54011.1"/>
    </source>
</evidence>
<feature type="transmembrane region" description="Helical" evidence="6">
    <location>
        <begin position="15"/>
        <end position="40"/>
    </location>
</feature>
<dbReference type="Proteomes" id="UP001179181">
    <property type="component" value="Unassembled WGS sequence"/>
</dbReference>
<protein>
    <submittedName>
        <fullName evidence="8">MFS family arabinose efflux permease</fullName>
    </submittedName>
</protein>
<dbReference type="PANTHER" id="PTHR43124:SF3">
    <property type="entry name" value="CHLORAMPHENICOL EFFLUX PUMP RV0191"/>
    <property type="match status" value="1"/>
</dbReference>
<feature type="transmembrane region" description="Helical" evidence="6">
    <location>
        <begin position="107"/>
        <end position="128"/>
    </location>
</feature>
<feature type="transmembrane region" description="Helical" evidence="6">
    <location>
        <begin position="343"/>
        <end position="366"/>
    </location>
</feature>
<dbReference type="PANTHER" id="PTHR43124">
    <property type="entry name" value="PURINE EFFLUX PUMP PBUE"/>
    <property type="match status" value="1"/>
</dbReference>
<feature type="transmembrane region" description="Helical" evidence="6">
    <location>
        <begin position="52"/>
        <end position="70"/>
    </location>
</feature>
<evidence type="ECO:0000313" key="9">
    <source>
        <dbReference type="Proteomes" id="UP001179181"/>
    </source>
</evidence>
<feature type="transmembrane region" description="Helical" evidence="6">
    <location>
        <begin position="168"/>
        <end position="190"/>
    </location>
</feature>
<feature type="transmembrane region" description="Helical" evidence="6">
    <location>
        <begin position="378"/>
        <end position="397"/>
    </location>
</feature>
<organism evidence="8 9">
    <name type="scientific">Dyadobacter arcticus</name>
    <dbReference type="NCBI Taxonomy" id="1078754"/>
    <lineage>
        <taxon>Bacteria</taxon>
        <taxon>Pseudomonadati</taxon>
        <taxon>Bacteroidota</taxon>
        <taxon>Cytophagia</taxon>
        <taxon>Cytophagales</taxon>
        <taxon>Spirosomataceae</taxon>
        <taxon>Dyadobacter</taxon>
    </lineage>
</organism>
<evidence type="ECO:0000256" key="2">
    <source>
        <dbReference type="ARBA" id="ARBA00022475"/>
    </source>
</evidence>
<dbReference type="RefSeq" id="WP_167271717.1">
    <property type="nucleotide sequence ID" value="NZ_JAASQJ010000003.1"/>
</dbReference>
<reference evidence="8 9" key="1">
    <citation type="submission" date="2020-03" db="EMBL/GenBank/DDBJ databases">
        <title>Genomic Encyclopedia of Type Strains, Phase IV (KMG-IV): sequencing the most valuable type-strain genomes for metagenomic binning, comparative biology and taxonomic classification.</title>
        <authorList>
            <person name="Goeker M."/>
        </authorList>
    </citation>
    <scope>NUCLEOTIDE SEQUENCE [LARGE SCALE GENOMIC DNA]</scope>
    <source>
        <strain evidence="8 9">DSM 102865</strain>
    </source>
</reference>
<evidence type="ECO:0000256" key="3">
    <source>
        <dbReference type="ARBA" id="ARBA00022692"/>
    </source>
</evidence>
<feature type="transmembrane region" description="Helical" evidence="6">
    <location>
        <begin position="284"/>
        <end position="302"/>
    </location>
</feature>
<feature type="transmembrane region" description="Helical" evidence="6">
    <location>
        <begin position="140"/>
        <end position="162"/>
    </location>
</feature>
<dbReference type="SUPFAM" id="SSF103473">
    <property type="entry name" value="MFS general substrate transporter"/>
    <property type="match status" value="1"/>
</dbReference>
<feature type="transmembrane region" description="Helical" evidence="6">
    <location>
        <begin position="221"/>
        <end position="244"/>
    </location>
</feature>
<sequence>MSEQKTATFSGYEKFIIAILATLQFTVVLDFMVLSPLGYILLDKLSISTSQFGLVVSAYAFSAGAAGLLTAGFADKFDRKKLLLFFYCGFIVGTFLCGIAPTYHFLLMARIFTGLFGGVIGSISFAIITDLFPIQVRGRVMGFVQMAFASSQVLGIPIGLYLAKEFSWHAPFLMIVGLSIVVGFFILTYMKPINAHLKLQTGGNAFAHLGKTLARPEYLQAFAATTLLATGGFMLMPFGTAYGVNNLGIREAQLPTLYMITGISMLVFSPLIGKISDKIGKYKVFLAGSIITCVMTLIYCNLSVTPLWIIIILNVSLFVGITARMISASALMTAVPEAKDRGAFMGINSSIQQIAGGIASLLAGFIVSETSTGFLENYPTLGNVVIFAVIITALLMYRIHKYVTAKLAASPAPQNTAV</sequence>
<comment type="caution">
    <text evidence="8">The sequence shown here is derived from an EMBL/GenBank/DDBJ whole genome shotgun (WGS) entry which is preliminary data.</text>
</comment>
<dbReference type="InterPro" id="IPR011701">
    <property type="entry name" value="MFS"/>
</dbReference>
<dbReference type="InterPro" id="IPR036259">
    <property type="entry name" value="MFS_trans_sf"/>
</dbReference>
<keyword evidence="9" id="KW-1185">Reference proteome</keyword>
<dbReference type="CDD" id="cd17324">
    <property type="entry name" value="MFS_NepI_like"/>
    <property type="match status" value="1"/>
</dbReference>
<feature type="transmembrane region" description="Helical" evidence="6">
    <location>
        <begin position="256"/>
        <end position="272"/>
    </location>
</feature>
<dbReference type="InterPro" id="IPR050189">
    <property type="entry name" value="MFS_Efflux_Transporters"/>
</dbReference>
<evidence type="ECO:0000256" key="4">
    <source>
        <dbReference type="ARBA" id="ARBA00022989"/>
    </source>
</evidence>
<keyword evidence="5 6" id="KW-0472">Membrane</keyword>
<name>A0ABX0UM21_9BACT</name>
<keyword evidence="2" id="KW-1003">Cell membrane</keyword>
<evidence type="ECO:0000256" key="5">
    <source>
        <dbReference type="ARBA" id="ARBA00023136"/>
    </source>
</evidence>
<proteinExistence type="predicted"/>
<keyword evidence="4 6" id="KW-1133">Transmembrane helix</keyword>
<feature type="transmembrane region" description="Helical" evidence="6">
    <location>
        <begin position="82"/>
        <end position="101"/>
    </location>
</feature>
<comment type="subcellular location">
    <subcellularLocation>
        <location evidence="1">Cell membrane</location>
        <topology evidence="1">Multi-pass membrane protein</topology>
    </subcellularLocation>
</comment>
<dbReference type="EMBL" id="JAASQJ010000003">
    <property type="protein sequence ID" value="NIJ54011.1"/>
    <property type="molecule type" value="Genomic_DNA"/>
</dbReference>
<dbReference type="Pfam" id="PF07690">
    <property type="entry name" value="MFS_1"/>
    <property type="match status" value="1"/>
</dbReference>
<dbReference type="InterPro" id="IPR020846">
    <property type="entry name" value="MFS_dom"/>
</dbReference>
<evidence type="ECO:0000259" key="7">
    <source>
        <dbReference type="PROSITE" id="PS50850"/>
    </source>
</evidence>
<keyword evidence="3 6" id="KW-0812">Transmembrane</keyword>
<feature type="domain" description="Major facilitator superfamily (MFS) profile" evidence="7">
    <location>
        <begin position="16"/>
        <end position="400"/>
    </location>
</feature>
<feature type="transmembrane region" description="Helical" evidence="6">
    <location>
        <begin position="308"/>
        <end position="331"/>
    </location>
</feature>
<accession>A0ABX0UM21</accession>
<dbReference type="PROSITE" id="PS50850">
    <property type="entry name" value="MFS"/>
    <property type="match status" value="1"/>
</dbReference>
<evidence type="ECO:0000256" key="1">
    <source>
        <dbReference type="ARBA" id="ARBA00004651"/>
    </source>
</evidence>
<dbReference type="Gene3D" id="1.20.1250.20">
    <property type="entry name" value="MFS general substrate transporter like domains"/>
    <property type="match status" value="1"/>
</dbReference>